<reference evidence="2 3" key="1">
    <citation type="submission" date="2022-06" db="EMBL/GenBank/DDBJ databases">
        <title>Draft genome sequence of type strain Streptomyces rubrisoli DSM 42083.</title>
        <authorList>
            <person name="Duangmal K."/>
            <person name="Klaysubun C."/>
        </authorList>
    </citation>
    <scope>NUCLEOTIDE SEQUENCE [LARGE SCALE GENOMIC DNA]</scope>
    <source>
        <strain evidence="2 3">DSM 42083</strain>
    </source>
</reference>
<name>A0ABT1PKC4_9ACTN</name>
<keyword evidence="1" id="KW-0732">Signal</keyword>
<gene>
    <name evidence="2" type="ORF">NON19_28225</name>
</gene>
<organism evidence="2 3">
    <name type="scientific">Streptantibioticus rubrisoli</name>
    <dbReference type="NCBI Taxonomy" id="1387313"/>
    <lineage>
        <taxon>Bacteria</taxon>
        <taxon>Bacillati</taxon>
        <taxon>Actinomycetota</taxon>
        <taxon>Actinomycetes</taxon>
        <taxon>Kitasatosporales</taxon>
        <taxon>Streptomycetaceae</taxon>
        <taxon>Streptantibioticus</taxon>
    </lineage>
</organism>
<evidence type="ECO:0000256" key="1">
    <source>
        <dbReference type="SAM" id="SignalP"/>
    </source>
</evidence>
<evidence type="ECO:0000313" key="3">
    <source>
        <dbReference type="Proteomes" id="UP001206206"/>
    </source>
</evidence>
<proteinExistence type="predicted"/>
<feature type="chain" id="PRO_5045130946" evidence="1">
    <location>
        <begin position="27"/>
        <end position="95"/>
    </location>
</feature>
<dbReference type="EMBL" id="JANFNH010000049">
    <property type="protein sequence ID" value="MCQ4045817.1"/>
    <property type="molecule type" value="Genomic_DNA"/>
</dbReference>
<dbReference type="RefSeq" id="WP_255931969.1">
    <property type="nucleotide sequence ID" value="NZ_JANFNH010000049.1"/>
</dbReference>
<dbReference type="Proteomes" id="UP001206206">
    <property type="component" value="Unassembled WGS sequence"/>
</dbReference>
<sequence length="95" mass="9906">MRSTSKVSELLAALLFVSHAPVAAFATDPDAALALIHKTSEALGPFAAKTALAALAYEYGAHPETAVPRMQACVEAVKAVRIELPVPAPRQAVAR</sequence>
<protein>
    <submittedName>
        <fullName evidence="2">Uncharacterized protein</fullName>
    </submittedName>
</protein>
<accession>A0ABT1PKC4</accession>
<evidence type="ECO:0000313" key="2">
    <source>
        <dbReference type="EMBL" id="MCQ4045817.1"/>
    </source>
</evidence>
<keyword evidence="3" id="KW-1185">Reference proteome</keyword>
<comment type="caution">
    <text evidence="2">The sequence shown here is derived from an EMBL/GenBank/DDBJ whole genome shotgun (WGS) entry which is preliminary data.</text>
</comment>
<feature type="signal peptide" evidence="1">
    <location>
        <begin position="1"/>
        <end position="26"/>
    </location>
</feature>